<keyword evidence="3" id="KW-1185">Reference proteome</keyword>
<evidence type="ECO:0000313" key="2">
    <source>
        <dbReference type="EMBL" id="PKU79710.1"/>
    </source>
</evidence>
<reference evidence="2 3" key="1">
    <citation type="journal article" date="2016" name="Sci. Rep.">
        <title>The Dendrobium catenatum Lindl. genome sequence provides insights into polysaccharide synthase, floral development and adaptive evolution.</title>
        <authorList>
            <person name="Zhang G.Q."/>
            <person name="Xu Q."/>
            <person name="Bian C."/>
            <person name="Tsai W.C."/>
            <person name="Yeh C.M."/>
            <person name="Liu K.W."/>
            <person name="Yoshida K."/>
            <person name="Zhang L.S."/>
            <person name="Chang S.B."/>
            <person name="Chen F."/>
            <person name="Shi Y."/>
            <person name="Su Y.Y."/>
            <person name="Zhang Y.Q."/>
            <person name="Chen L.J."/>
            <person name="Yin Y."/>
            <person name="Lin M."/>
            <person name="Huang H."/>
            <person name="Deng H."/>
            <person name="Wang Z.W."/>
            <person name="Zhu S.L."/>
            <person name="Zhao X."/>
            <person name="Deng C."/>
            <person name="Niu S.C."/>
            <person name="Huang J."/>
            <person name="Wang M."/>
            <person name="Liu G.H."/>
            <person name="Yang H.J."/>
            <person name="Xiao X.J."/>
            <person name="Hsiao Y.Y."/>
            <person name="Wu W.L."/>
            <person name="Chen Y.Y."/>
            <person name="Mitsuda N."/>
            <person name="Ohme-Takagi M."/>
            <person name="Luo Y.B."/>
            <person name="Van de Peer Y."/>
            <person name="Liu Z.J."/>
        </authorList>
    </citation>
    <scope>NUCLEOTIDE SEQUENCE [LARGE SCALE GENOMIC DNA]</scope>
    <source>
        <tissue evidence="2">The whole plant</tissue>
    </source>
</reference>
<protein>
    <submittedName>
        <fullName evidence="2">Uncharacterized protein</fullName>
    </submittedName>
</protein>
<reference evidence="2 3" key="2">
    <citation type="journal article" date="2017" name="Nature">
        <title>The Apostasia genome and the evolution of orchids.</title>
        <authorList>
            <person name="Zhang G.Q."/>
            <person name="Liu K.W."/>
            <person name="Li Z."/>
            <person name="Lohaus R."/>
            <person name="Hsiao Y.Y."/>
            <person name="Niu S.C."/>
            <person name="Wang J.Y."/>
            <person name="Lin Y.C."/>
            <person name="Xu Q."/>
            <person name="Chen L.J."/>
            <person name="Yoshida K."/>
            <person name="Fujiwara S."/>
            <person name="Wang Z.W."/>
            <person name="Zhang Y.Q."/>
            <person name="Mitsuda N."/>
            <person name="Wang M."/>
            <person name="Liu G.H."/>
            <person name="Pecoraro L."/>
            <person name="Huang H.X."/>
            <person name="Xiao X.J."/>
            <person name="Lin M."/>
            <person name="Wu X.Y."/>
            <person name="Wu W.L."/>
            <person name="Chen Y.Y."/>
            <person name="Chang S.B."/>
            <person name="Sakamoto S."/>
            <person name="Ohme-Takagi M."/>
            <person name="Yagi M."/>
            <person name="Zeng S.J."/>
            <person name="Shen C.Y."/>
            <person name="Yeh C.M."/>
            <person name="Luo Y.B."/>
            <person name="Tsai W.C."/>
            <person name="Van de Peer Y."/>
            <person name="Liu Z.J."/>
        </authorList>
    </citation>
    <scope>NUCLEOTIDE SEQUENCE [LARGE SCALE GENOMIC DNA]</scope>
    <source>
        <tissue evidence="2">The whole plant</tissue>
    </source>
</reference>
<feature type="signal peptide" evidence="1">
    <location>
        <begin position="1"/>
        <end position="19"/>
    </location>
</feature>
<feature type="chain" id="PRO_5014183562" evidence="1">
    <location>
        <begin position="20"/>
        <end position="105"/>
    </location>
</feature>
<organism evidence="2 3">
    <name type="scientific">Dendrobium catenatum</name>
    <dbReference type="NCBI Taxonomy" id="906689"/>
    <lineage>
        <taxon>Eukaryota</taxon>
        <taxon>Viridiplantae</taxon>
        <taxon>Streptophyta</taxon>
        <taxon>Embryophyta</taxon>
        <taxon>Tracheophyta</taxon>
        <taxon>Spermatophyta</taxon>
        <taxon>Magnoliopsida</taxon>
        <taxon>Liliopsida</taxon>
        <taxon>Asparagales</taxon>
        <taxon>Orchidaceae</taxon>
        <taxon>Epidendroideae</taxon>
        <taxon>Malaxideae</taxon>
        <taxon>Dendrobiinae</taxon>
        <taxon>Dendrobium</taxon>
    </lineage>
</organism>
<sequence>MKAFMFLLCFTALAVFTDAGREAPEHEILHHHHDYRHHQHSFAELAEDIVAAESLVDPPTAAPAIAGIPVAPPVAAPGPVDSNEATMDDSILDDKFLRDAYYWFN</sequence>
<keyword evidence="1" id="KW-0732">Signal</keyword>
<dbReference type="EMBL" id="KZ502422">
    <property type="protein sequence ID" value="PKU79710.1"/>
    <property type="molecule type" value="Genomic_DNA"/>
</dbReference>
<proteinExistence type="predicted"/>
<dbReference type="AlphaFoldDB" id="A0A2I0WVL8"/>
<dbReference type="Proteomes" id="UP000233837">
    <property type="component" value="Unassembled WGS sequence"/>
</dbReference>
<evidence type="ECO:0000256" key="1">
    <source>
        <dbReference type="SAM" id="SignalP"/>
    </source>
</evidence>
<accession>A0A2I0WVL8</accession>
<name>A0A2I0WVL8_9ASPA</name>
<gene>
    <name evidence="2" type="ORF">MA16_Dca010938</name>
</gene>
<evidence type="ECO:0000313" key="3">
    <source>
        <dbReference type="Proteomes" id="UP000233837"/>
    </source>
</evidence>